<dbReference type="Proteomes" id="UP000321570">
    <property type="component" value="Unassembled WGS sequence"/>
</dbReference>
<dbReference type="GO" id="GO:0016075">
    <property type="term" value="P:rRNA catabolic process"/>
    <property type="evidence" value="ECO:0007669"/>
    <property type="project" value="TreeGrafter"/>
</dbReference>
<evidence type="ECO:0000313" key="7">
    <source>
        <dbReference type="WBParaSite" id="HDID_0000202301-mRNA-1"/>
    </source>
</evidence>
<feature type="domain" description="Exoribonuclease phosphorolytic" evidence="2">
    <location>
        <begin position="6"/>
        <end position="125"/>
    </location>
</feature>
<evidence type="ECO:0000313" key="4">
    <source>
        <dbReference type="EMBL" id="VUZ46549.1"/>
    </source>
</evidence>
<evidence type="ECO:0000256" key="1">
    <source>
        <dbReference type="ARBA" id="ARBA00006678"/>
    </source>
</evidence>
<reference evidence="7" key="1">
    <citation type="submission" date="2017-02" db="UniProtKB">
        <authorList>
            <consortium name="WormBaseParasite"/>
        </authorList>
    </citation>
    <scope>IDENTIFICATION</scope>
</reference>
<evidence type="ECO:0000313" key="6">
    <source>
        <dbReference type="Proteomes" id="UP000321570"/>
    </source>
</evidence>
<reference evidence="4 6" key="3">
    <citation type="submission" date="2019-07" db="EMBL/GenBank/DDBJ databases">
        <authorList>
            <person name="Jastrzebski P J."/>
            <person name="Paukszto L."/>
            <person name="Jastrzebski P J."/>
        </authorList>
    </citation>
    <scope>NUCLEOTIDE SEQUENCE [LARGE SCALE GENOMIC DNA]</scope>
    <source>
        <strain evidence="4 6">WMS-il1</strain>
    </source>
</reference>
<dbReference type="EMBL" id="UYSG01000443">
    <property type="protein sequence ID" value="VDL19485.1"/>
    <property type="molecule type" value="Genomic_DNA"/>
</dbReference>
<gene>
    <name evidence="3" type="ORF">HDID_LOCUS2024</name>
    <name evidence="4" type="ORF">WMSIL1_LOCUS6433</name>
</gene>
<dbReference type="InterPro" id="IPR050080">
    <property type="entry name" value="RNase_PH"/>
</dbReference>
<dbReference type="GO" id="GO:0000177">
    <property type="term" value="C:cytoplasmic exosome (RNase complex)"/>
    <property type="evidence" value="ECO:0007669"/>
    <property type="project" value="TreeGrafter"/>
</dbReference>
<dbReference type="GO" id="GO:0071028">
    <property type="term" value="P:nuclear mRNA surveillance"/>
    <property type="evidence" value="ECO:0007669"/>
    <property type="project" value="TreeGrafter"/>
</dbReference>
<dbReference type="STRING" id="6216.A0A0R3SBX4"/>
<dbReference type="EMBL" id="CABIJS010000222">
    <property type="protein sequence ID" value="VUZ46549.1"/>
    <property type="molecule type" value="Genomic_DNA"/>
</dbReference>
<accession>A0A0R3SBX4</accession>
<dbReference type="GO" id="GO:0034475">
    <property type="term" value="P:U4 snRNA 3'-end processing"/>
    <property type="evidence" value="ECO:0007669"/>
    <property type="project" value="TreeGrafter"/>
</dbReference>
<dbReference type="Pfam" id="PF01138">
    <property type="entry name" value="RNase_PH"/>
    <property type="match status" value="1"/>
</dbReference>
<dbReference type="WBParaSite" id="HDID_0000202301-mRNA-1">
    <property type="protein sequence ID" value="HDID_0000202301-mRNA-1"/>
    <property type="gene ID" value="HDID_0000202301"/>
</dbReference>
<protein>
    <submittedName>
        <fullName evidence="7">RNase_PH domain-containing protein</fullName>
    </submittedName>
</protein>
<dbReference type="GO" id="GO:0005730">
    <property type="term" value="C:nucleolus"/>
    <property type="evidence" value="ECO:0007669"/>
    <property type="project" value="TreeGrafter"/>
</dbReference>
<name>A0A0R3SBX4_HYMDI</name>
<dbReference type="SUPFAM" id="SSF54211">
    <property type="entry name" value="Ribosomal protein S5 domain 2-like"/>
    <property type="match status" value="1"/>
</dbReference>
<keyword evidence="6" id="KW-1185">Reference proteome</keyword>
<dbReference type="Gene3D" id="3.30.230.70">
    <property type="entry name" value="GHMP Kinase, N-terminal domain"/>
    <property type="match status" value="1"/>
</dbReference>
<dbReference type="InterPro" id="IPR027408">
    <property type="entry name" value="PNPase/RNase_PH_dom_sf"/>
</dbReference>
<dbReference type="InterPro" id="IPR020568">
    <property type="entry name" value="Ribosomal_Su5_D2-typ_SF"/>
</dbReference>
<dbReference type="GO" id="GO:0071051">
    <property type="term" value="P:poly(A)-dependent snoRNA 3'-end processing"/>
    <property type="evidence" value="ECO:0007669"/>
    <property type="project" value="TreeGrafter"/>
</dbReference>
<dbReference type="PANTHER" id="PTHR11953:SF0">
    <property type="entry name" value="EXOSOME COMPLEX COMPONENT RRP41"/>
    <property type="match status" value="1"/>
</dbReference>
<sequence>MERSNLLVELNTDCNASGSCTWAFGDAHVIASVYGPKEANMANELTHRACIDVSISPVSGFHTPCESEMELYITQLLERLIEVKKYPRNQFNVRIQIVSGISGHAVTMAACINAVSLALLQTAIPLTASIVAVCSSEVDANCRPVALSIDMANPSISEPTRAKRTRSDGDHESTQAIFSVYSGRLDSPVSNDKVFLSSQLLSMVTNLDPQGLLCSRARDLYEAMTAQLTANLF</sequence>
<comment type="similarity">
    <text evidence="1">Belongs to the RNase PH family.</text>
</comment>
<dbReference type="PANTHER" id="PTHR11953">
    <property type="entry name" value="EXOSOME COMPLEX COMPONENT"/>
    <property type="match status" value="1"/>
</dbReference>
<dbReference type="AlphaFoldDB" id="A0A0R3SBX4"/>
<evidence type="ECO:0000259" key="2">
    <source>
        <dbReference type="Pfam" id="PF01138"/>
    </source>
</evidence>
<dbReference type="Proteomes" id="UP000274504">
    <property type="component" value="Unassembled WGS sequence"/>
</dbReference>
<evidence type="ECO:0000313" key="3">
    <source>
        <dbReference type="EMBL" id="VDL19485.1"/>
    </source>
</evidence>
<dbReference type="GO" id="GO:0000176">
    <property type="term" value="C:nuclear exosome (RNase complex)"/>
    <property type="evidence" value="ECO:0007669"/>
    <property type="project" value="TreeGrafter"/>
</dbReference>
<dbReference type="OrthoDB" id="27298at2759"/>
<evidence type="ECO:0000313" key="5">
    <source>
        <dbReference type="Proteomes" id="UP000274504"/>
    </source>
</evidence>
<proteinExistence type="inferred from homology"/>
<dbReference type="InterPro" id="IPR001247">
    <property type="entry name" value="ExoRNase_PH_dom1"/>
</dbReference>
<organism evidence="7">
    <name type="scientific">Hymenolepis diminuta</name>
    <name type="common">Rat tapeworm</name>
    <dbReference type="NCBI Taxonomy" id="6216"/>
    <lineage>
        <taxon>Eukaryota</taxon>
        <taxon>Metazoa</taxon>
        <taxon>Spiralia</taxon>
        <taxon>Lophotrochozoa</taxon>
        <taxon>Platyhelminthes</taxon>
        <taxon>Cestoda</taxon>
        <taxon>Eucestoda</taxon>
        <taxon>Cyclophyllidea</taxon>
        <taxon>Hymenolepididae</taxon>
        <taxon>Hymenolepis</taxon>
    </lineage>
</organism>
<dbReference type="GO" id="GO:0003723">
    <property type="term" value="F:RNA binding"/>
    <property type="evidence" value="ECO:0007669"/>
    <property type="project" value="TreeGrafter"/>
</dbReference>
<reference evidence="3 5" key="2">
    <citation type="submission" date="2018-11" db="EMBL/GenBank/DDBJ databases">
        <authorList>
            <consortium name="Pathogen Informatics"/>
        </authorList>
    </citation>
    <scope>NUCLEOTIDE SEQUENCE [LARGE SCALE GENOMIC DNA]</scope>
</reference>